<comment type="caution">
    <text evidence="2">The sequence shown here is derived from an EMBL/GenBank/DDBJ whole genome shotgun (WGS) entry which is preliminary data.</text>
</comment>
<protein>
    <recommendedName>
        <fullName evidence="4">F-box domain-containing protein</fullName>
    </recommendedName>
</protein>
<dbReference type="EMBL" id="MU865013">
    <property type="protein sequence ID" value="KAK4460387.1"/>
    <property type="molecule type" value="Genomic_DNA"/>
</dbReference>
<sequence>MPKKTKPADAIANDDAAAAAEDVLVDLTQPIEKKSKKTKRQEMRMQKKRPPFKPRQFSDLDCDVMLCVLEFCVPTAIWALSKVCRGFRELIAANEQYIADRIIAFRYPNISRCFRLPVLVTQLDSSAIRDEFGDIERSLDIFKREILPKRIQLRHIPKHLSKVTCSCTSCVDRWNMLCLAVDFAHWQDDLDRGKPMPAHKWGVKPAWERQLRARYRQKVIAALHRPLLYAMILESHLDSTVRAIRRQRQNKANQLRHFPITPADARSGTDAFLANEGPSSADIPFSRDTYYMLEVFMPGRAWDGDEKKWLYMAVKHELDLRYVVAQVKAFEVVDKQISEINRQLSR</sequence>
<evidence type="ECO:0000256" key="1">
    <source>
        <dbReference type="SAM" id="MobiDB-lite"/>
    </source>
</evidence>
<reference evidence="2" key="1">
    <citation type="journal article" date="2023" name="Mol. Phylogenet. Evol.">
        <title>Genome-scale phylogeny and comparative genomics of the fungal order Sordariales.</title>
        <authorList>
            <person name="Hensen N."/>
            <person name="Bonometti L."/>
            <person name="Westerberg I."/>
            <person name="Brannstrom I.O."/>
            <person name="Guillou S."/>
            <person name="Cros-Aarteil S."/>
            <person name="Calhoun S."/>
            <person name="Haridas S."/>
            <person name="Kuo A."/>
            <person name="Mondo S."/>
            <person name="Pangilinan J."/>
            <person name="Riley R."/>
            <person name="LaButti K."/>
            <person name="Andreopoulos B."/>
            <person name="Lipzen A."/>
            <person name="Chen C."/>
            <person name="Yan M."/>
            <person name="Daum C."/>
            <person name="Ng V."/>
            <person name="Clum A."/>
            <person name="Steindorff A."/>
            <person name="Ohm R.A."/>
            <person name="Martin F."/>
            <person name="Silar P."/>
            <person name="Natvig D.O."/>
            <person name="Lalanne C."/>
            <person name="Gautier V."/>
            <person name="Ament-Velasquez S.L."/>
            <person name="Kruys A."/>
            <person name="Hutchinson M.I."/>
            <person name="Powell A.J."/>
            <person name="Barry K."/>
            <person name="Miller A.N."/>
            <person name="Grigoriev I.V."/>
            <person name="Debuchy R."/>
            <person name="Gladieux P."/>
            <person name="Hiltunen Thoren M."/>
            <person name="Johannesson H."/>
        </authorList>
    </citation>
    <scope>NUCLEOTIDE SEQUENCE</scope>
    <source>
        <strain evidence="2">PSN324</strain>
    </source>
</reference>
<keyword evidence="3" id="KW-1185">Reference proteome</keyword>
<feature type="region of interest" description="Disordered" evidence="1">
    <location>
        <begin position="30"/>
        <end position="52"/>
    </location>
</feature>
<name>A0AAV9HLX5_9PEZI</name>
<evidence type="ECO:0008006" key="4">
    <source>
        <dbReference type="Google" id="ProtNLM"/>
    </source>
</evidence>
<reference evidence="2" key="2">
    <citation type="submission" date="2023-06" db="EMBL/GenBank/DDBJ databases">
        <authorList>
            <consortium name="Lawrence Berkeley National Laboratory"/>
            <person name="Mondo S.J."/>
            <person name="Hensen N."/>
            <person name="Bonometti L."/>
            <person name="Westerberg I."/>
            <person name="Brannstrom I.O."/>
            <person name="Guillou S."/>
            <person name="Cros-Aarteil S."/>
            <person name="Calhoun S."/>
            <person name="Haridas S."/>
            <person name="Kuo A."/>
            <person name="Pangilinan J."/>
            <person name="Riley R."/>
            <person name="Labutti K."/>
            <person name="Andreopoulos B."/>
            <person name="Lipzen A."/>
            <person name="Chen C."/>
            <person name="Yanf M."/>
            <person name="Daum C."/>
            <person name="Ng V."/>
            <person name="Clum A."/>
            <person name="Steindorff A."/>
            <person name="Ohm R."/>
            <person name="Martin F."/>
            <person name="Silar P."/>
            <person name="Natvig D."/>
            <person name="Lalanne C."/>
            <person name="Gautier V."/>
            <person name="Ament-Velasquez S.L."/>
            <person name="Kruys A."/>
            <person name="Hutchinson M.I."/>
            <person name="Powell A.J."/>
            <person name="Barry K."/>
            <person name="Miller A.N."/>
            <person name="Grigoriev I.V."/>
            <person name="Debuchy R."/>
            <person name="Gladieux P."/>
            <person name="Thoren M.H."/>
            <person name="Johannesson H."/>
        </authorList>
    </citation>
    <scope>NUCLEOTIDE SEQUENCE</scope>
    <source>
        <strain evidence="2">PSN324</strain>
    </source>
</reference>
<gene>
    <name evidence="2" type="ORF">QBC42DRAFT_332598</name>
</gene>
<evidence type="ECO:0000313" key="3">
    <source>
        <dbReference type="Proteomes" id="UP001321749"/>
    </source>
</evidence>
<dbReference type="Proteomes" id="UP001321749">
    <property type="component" value="Unassembled WGS sequence"/>
</dbReference>
<accession>A0AAV9HLX5</accession>
<proteinExistence type="predicted"/>
<evidence type="ECO:0000313" key="2">
    <source>
        <dbReference type="EMBL" id="KAK4460387.1"/>
    </source>
</evidence>
<dbReference type="AlphaFoldDB" id="A0AAV9HLX5"/>
<organism evidence="2 3">
    <name type="scientific">Cladorrhinum samala</name>
    <dbReference type="NCBI Taxonomy" id="585594"/>
    <lineage>
        <taxon>Eukaryota</taxon>
        <taxon>Fungi</taxon>
        <taxon>Dikarya</taxon>
        <taxon>Ascomycota</taxon>
        <taxon>Pezizomycotina</taxon>
        <taxon>Sordariomycetes</taxon>
        <taxon>Sordariomycetidae</taxon>
        <taxon>Sordariales</taxon>
        <taxon>Podosporaceae</taxon>
        <taxon>Cladorrhinum</taxon>
    </lineage>
</organism>